<organism evidence="2 3">
    <name type="scientific">Clostridium yunnanense</name>
    <dbReference type="NCBI Taxonomy" id="2800325"/>
    <lineage>
        <taxon>Bacteria</taxon>
        <taxon>Bacillati</taxon>
        <taxon>Bacillota</taxon>
        <taxon>Clostridia</taxon>
        <taxon>Eubacteriales</taxon>
        <taxon>Clostridiaceae</taxon>
        <taxon>Clostridium</taxon>
    </lineage>
</organism>
<proteinExistence type="predicted"/>
<dbReference type="EMBL" id="JAENHN010000050">
    <property type="protein sequence ID" value="MBK1812648.1"/>
    <property type="molecule type" value="Genomic_DNA"/>
</dbReference>
<evidence type="ECO:0000256" key="1">
    <source>
        <dbReference type="SAM" id="Phobius"/>
    </source>
</evidence>
<feature type="transmembrane region" description="Helical" evidence="1">
    <location>
        <begin position="93"/>
        <end position="111"/>
    </location>
</feature>
<accession>A0ABS1ETF2</accession>
<feature type="transmembrane region" description="Helical" evidence="1">
    <location>
        <begin position="45"/>
        <end position="64"/>
    </location>
</feature>
<keyword evidence="1" id="KW-0472">Membrane</keyword>
<reference evidence="3" key="1">
    <citation type="submission" date="2021-01" db="EMBL/GenBank/DDBJ databases">
        <title>Genome public.</title>
        <authorList>
            <person name="Liu C."/>
            <person name="Sun Q."/>
        </authorList>
    </citation>
    <scope>NUCLEOTIDE SEQUENCE [LARGE SCALE GENOMIC DNA]</scope>
    <source>
        <strain evidence="3">YIM B02505</strain>
    </source>
</reference>
<keyword evidence="3" id="KW-1185">Reference proteome</keyword>
<comment type="caution">
    <text evidence="2">The sequence shown here is derived from an EMBL/GenBank/DDBJ whole genome shotgun (WGS) entry which is preliminary data.</text>
</comment>
<gene>
    <name evidence="2" type="ORF">JHL18_18675</name>
</gene>
<dbReference type="Proteomes" id="UP000596739">
    <property type="component" value="Unassembled WGS sequence"/>
</dbReference>
<protein>
    <recommendedName>
        <fullName evidence="4">DUF5673 domain-containing protein</fullName>
    </recommendedName>
</protein>
<evidence type="ECO:0000313" key="3">
    <source>
        <dbReference type="Proteomes" id="UP000596739"/>
    </source>
</evidence>
<keyword evidence="1" id="KW-0812">Transmembrane</keyword>
<dbReference type="RefSeq" id="WP_200272059.1">
    <property type="nucleotide sequence ID" value="NZ_JAENHN010000050.1"/>
</dbReference>
<evidence type="ECO:0008006" key="4">
    <source>
        <dbReference type="Google" id="ProtNLM"/>
    </source>
</evidence>
<keyword evidence="1" id="KW-1133">Transmembrane helix</keyword>
<evidence type="ECO:0000313" key="2">
    <source>
        <dbReference type="EMBL" id="MBK1812648.1"/>
    </source>
</evidence>
<feature type="transmembrane region" description="Helical" evidence="1">
    <location>
        <begin position="6"/>
        <end position="24"/>
    </location>
</feature>
<name>A0ABS1ETF2_9CLOT</name>
<sequence length="197" mass="22941">MISLYVLFILLSYVFNVIKLIKSYNDRVLNVGLIREKWFEYKSRGKWALVLDLALVPLVIWFFVEISRSNKDTHQDTDTVWGWFQSLENPTSIYSIQFVIMVIMIVVTLFFEIRESNTSTIISREGILAADGELIPWNRVEEIEEGHASESSLNRVAKITVKTKREKTKTLKLIVPKDEFRSLLIATRNAINLNREE</sequence>